<evidence type="ECO:0008006" key="3">
    <source>
        <dbReference type="Google" id="ProtNLM"/>
    </source>
</evidence>
<organism evidence="1 2">
    <name type="scientific">Panaeolus cyanescens</name>
    <dbReference type="NCBI Taxonomy" id="181874"/>
    <lineage>
        <taxon>Eukaryota</taxon>
        <taxon>Fungi</taxon>
        <taxon>Dikarya</taxon>
        <taxon>Basidiomycota</taxon>
        <taxon>Agaricomycotina</taxon>
        <taxon>Agaricomycetes</taxon>
        <taxon>Agaricomycetidae</taxon>
        <taxon>Agaricales</taxon>
        <taxon>Agaricineae</taxon>
        <taxon>Galeropsidaceae</taxon>
        <taxon>Panaeolus</taxon>
    </lineage>
</organism>
<evidence type="ECO:0000313" key="2">
    <source>
        <dbReference type="Proteomes" id="UP000284842"/>
    </source>
</evidence>
<comment type="caution">
    <text evidence="1">The sequence shown here is derived from an EMBL/GenBank/DDBJ whole genome shotgun (WGS) entry which is preliminary data.</text>
</comment>
<dbReference type="InParanoid" id="A0A409YCN3"/>
<dbReference type="Gene3D" id="1.25.40.10">
    <property type="entry name" value="Tetratricopeptide repeat domain"/>
    <property type="match status" value="1"/>
</dbReference>
<sequence length="809" mass="90636">MKSGPSDNNSADFPIDVFDAQSSFRRFCTLIEEDKQEEAKIIMRDAVEAAPTQTVLDQFKQVLLRAPQKNNLLIVDLASIYASKGYHQLVKDHLLPVLQQISSPDALKGLNALLSAPSTSPQAESVFEDLSVDYQTASSTTAAPRPSVMDLVKKSLPELLPEIPQNDAAIFEEDSNEYAFTSQASTHTQNSISSGSFLLQLVEQNQFDKAYHLLRELRELGTSIPMSPSYKAAITASITSHDLSVTEQHSRILAWLPLLPDAEPTNPCNIKPIIRHLNNMPTTNLKLLADFAIIMAGKGYTTPLMDCIFPIVIRYSKFEIGQEFLKNFHNAYKRFQDNSQGMVQDKGAGIGMHIYSTAIRTLARARRGADAVALFSEAISMSIRITKHSLDILVSQLQNSGQTELLSKVQDLHSKQLWNEEIPVHSRRLMDLDNLMTSKRINLTSDLAVDLLLLQQAVVSKQLPAPKDIANFMYDYANAGPNDGLTLLLQKALDTSFLSSNILLFAEMMLYHSSHRYDLILETFVDHFQLAGIPREEVLNQHRRIVQLREKYIPSPTSPTPPLRIVSRDKLVHPRGKLWPTVDHCNFVWAALVYFAKSEKTLERLYIKLLRFAEAGKDELDGQATASASSLMAPLPHETRRGNISSMAFTPFIRPMMRAFGEKYGVKILRDMTQLGLRPTIYHYTELAAFYSSKGFTEKAFLVLDHLEQHPQSDDSSTASLTALPPTGTSIYDFFASQKDRFPAPDLACYVALIRGFIISRHAEAATEVARRLSRSHKYVPGEDSFLDAALVHLRELQVQGNAWVPTKY</sequence>
<dbReference type="Proteomes" id="UP000284842">
    <property type="component" value="Unassembled WGS sequence"/>
</dbReference>
<proteinExistence type="predicted"/>
<protein>
    <recommendedName>
        <fullName evidence="3">Pentacotripeptide-repeat region of PRORP domain-containing protein</fullName>
    </recommendedName>
</protein>
<gene>
    <name evidence="1" type="ORF">CVT24_000792</name>
</gene>
<dbReference type="AlphaFoldDB" id="A0A409YCN3"/>
<dbReference type="PANTHER" id="PTHR47938">
    <property type="entry name" value="RESPIRATORY COMPLEX I CHAPERONE (CIA84), PUTATIVE (AFU_ORTHOLOGUE AFUA_2G06020)-RELATED"/>
    <property type="match status" value="1"/>
</dbReference>
<dbReference type="EMBL" id="NHTK01001293">
    <property type="protein sequence ID" value="PPR00767.1"/>
    <property type="molecule type" value="Genomic_DNA"/>
</dbReference>
<dbReference type="OrthoDB" id="185373at2759"/>
<dbReference type="InterPro" id="IPR011990">
    <property type="entry name" value="TPR-like_helical_dom_sf"/>
</dbReference>
<accession>A0A409YCN3</accession>
<evidence type="ECO:0000313" key="1">
    <source>
        <dbReference type="EMBL" id="PPR00767.1"/>
    </source>
</evidence>
<dbReference type="STRING" id="181874.A0A409YCN3"/>
<keyword evidence="2" id="KW-1185">Reference proteome</keyword>
<dbReference type="GO" id="GO:0003729">
    <property type="term" value="F:mRNA binding"/>
    <property type="evidence" value="ECO:0007669"/>
    <property type="project" value="TreeGrafter"/>
</dbReference>
<reference evidence="1 2" key="1">
    <citation type="journal article" date="2018" name="Evol. Lett.">
        <title>Horizontal gene cluster transfer increased hallucinogenic mushroom diversity.</title>
        <authorList>
            <person name="Reynolds H.T."/>
            <person name="Vijayakumar V."/>
            <person name="Gluck-Thaler E."/>
            <person name="Korotkin H.B."/>
            <person name="Matheny P.B."/>
            <person name="Slot J.C."/>
        </authorList>
    </citation>
    <scope>NUCLEOTIDE SEQUENCE [LARGE SCALE GENOMIC DNA]</scope>
    <source>
        <strain evidence="1 2">2629</strain>
    </source>
</reference>
<name>A0A409YCN3_9AGAR</name>